<organism evidence="2">
    <name type="scientific">marine sediment metagenome</name>
    <dbReference type="NCBI Taxonomy" id="412755"/>
    <lineage>
        <taxon>unclassified sequences</taxon>
        <taxon>metagenomes</taxon>
        <taxon>ecological metagenomes</taxon>
    </lineage>
</organism>
<proteinExistence type="predicted"/>
<dbReference type="EMBL" id="BARV01010054">
    <property type="protein sequence ID" value="GAI07399.1"/>
    <property type="molecule type" value="Genomic_DNA"/>
</dbReference>
<reference evidence="2" key="1">
    <citation type="journal article" date="2014" name="Front. Microbiol.">
        <title>High frequency of phylogenetically diverse reductive dehalogenase-homologous genes in deep subseafloor sedimentary metagenomes.</title>
        <authorList>
            <person name="Kawai M."/>
            <person name="Futagami T."/>
            <person name="Toyoda A."/>
            <person name="Takaki Y."/>
            <person name="Nishi S."/>
            <person name="Hori S."/>
            <person name="Arai W."/>
            <person name="Tsubouchi T."/>
            <person name="Morono Y."/>
            <person name="Uchiyama I."/>
            <person name="Ito T."/>
            <person name="Fujiyama A."/>
            <person name="Inagaki F."/>
            <person name="Takami H."/>
        </authorList>
    </citation>
    <scope>NUCLEOTIDE SEQUENCE</scope>
    <source>
        <strain evidence="2">Expedition CK06-06</strain>
    </source>
</reference>
<gene>
    <name evidence="2" type="ORF">S06H3_19605</name>
</gene>
<dbReference type="InterPro" id="IPR007445">
    <property type="entry name" value="PilO"/>
</dbReference>
<accession>X1MM02</accession>
<dbReference type="AlphaFoldDB" id="X1MM02"/>
<sequence>MSIVIGISCVVISSYSHSIALKNQCKTLNKEIERLEENRIQVQTSEKKFNLGDEKLSTILSILTSASKRSKASLGEISISEEIERGDYKVLPITLAIKGNYNQIGRFINTIERKDIRFQFWEIELSTKETMGRGIICKIKGEFVIL</sequence>
<keyword evidence="1" id="KW-0175">Coiled coil</keyword>
<dbReference type="GO" id="GO:0043683">
    <property type="term" value="P:type IV pilus assembly"/>
    <property type="evidence" value="ECO:0007669"/>
    <property type="project" value="InterPro"/>
</dbReference>
<evidence type="ECO:0000256" key="1">
    <source>
        <dbReference type="SAM" id="Coils"/>
    </source>
</evidence>
<dbReference type="InterPro" id="IPR014717">
    <property type="entry name" value="Transl_elong_EF1B/ribsomal_bS6"/>
</dbReference>
<dbReference type="GO" id="GO:0043107">
    <property type="term" value="P:type IV pilus-dependent motility"/>
    <property type="evidence" value="ECO:0007669"/>
    <property type="project" value="InterPro"/>
</dbReference>
<evidence type="ECO:0000313" key="2">
    <source>
        <dbReference type="EMBL" id="GAI07399.1"/>
    </source>
</evidence>
<protein>
    <submittedName>
        <fullName evidence="2">Uncharacterized protein</fullName>
    </submittedName>
</protein>
<dbReference type="Pfam" id="PF04350">
    <property type="entry name" value="PilO"/>
    <property type="match status" value="1"/>
</dbReference>
<name>X1MM02_9ZZZZ</name>
<feature type="coiled-coil region" evidence="1">
    <location>
        <begin position="18"/>
        <end position="45"/>
    </location>
</feature>
<dbReference type="Gene3D" id="3.30.70.60">
    <property type="match status" value="1"/>
</dbReference>
<comment type="caution">
    <text evidence="2">The sequence shown here is derived from an EMBL/GenBank/DDBJ whole genome shotgun (WGS) entry which is preliminary data.</text>
</comment>